<feature type="transmembrane region" description="Helical" evidence="12">
    <location>
        <begin position="99"/>
        <end position="117"/>
    </location>
</feature>
<reference evidence="14 15" key="1">
    <citation type="submission" date="2021-04" db="EMBL/GenBank/DDBJ databases">
        <authorList>
            <person name="Ivanova A."/>
        </authorList>
    </citation>
    <scope>NUCLEOTIDE SEQUENCE [LARGE SCALE GENOMIC DNA]</scope>
    <source>
        <strain evidence="14 15">G18</strain>
    </source>
</reference>
<keyword evidence="6" id="KW-0479">Metal-binding</keyword>
<evidence type="ECO:0000256" key="2">
    <source>
        <dbReference type="ARBA" id="ARBA00004141"/>
    </source>
</evidence>
<keyword evidence="15" id="KW-1185">Reference proteome</keyword>
<feature type="transmembrane region" description="Helical" evidence="12">
    <location>
        <begin position="180"/>
        <end position="197"/>
    </location>
</feature>
<name>A0ABS5BPY3_9BACT</name>
<comment type="similarity">
    <text evidence="3">Belongs to the peptidase M50B family.</text>
</comment>
<evidence type="ECO:0000256" key="1">
    <source>
        <dbReference type="ARBA" id="ARBA00001947"/>
    </source>
</evidence>
<evidence type="ECO:0000256" key="10">
    <source>
        <dbReference type="ARBA" id="ARBA00023049"/>
    </source>
</evidence>
<proteinExistence type="inferred from homology"/>
<feature type="transmembrane region" description="Helical" evidence="12">
    <location>
        <begin position="217"/>
        <end position="234"/>
    </location>
</feature>
<feature type="transmembrane region" description="Helical" evidence="12">
    <location>
        <begin position="137"/>
        <end position="159"/>
    </location>
</feature>
<comment type="cofactor">
    <cofactor evidence="1">
        <name>Zn(2+)</name>
        <dbReference type="ChEBI" id="CHEBI:29105"/>
    </cofactor>
</comment>
<feature type="transmembrane region" description="Helical" evidence="12">
    <location>
        <begin position="45"/>
        <end position="62"/>
    </location>
</feature>
<protein>
    <submittedName>
        <fullName evidence="14">Site-2 protease family protein</fullName>
    </submittedName>
</protein>
<keyword evidence="8" id="KW-0862">Zinc</keyword>
<evidence type="ECO:0000256" key="11">
    <source>
        <dbReference type="ARBA" id="ARBA00023136"/>
    </source>
</evidence>
<evidence type="ECO:0000256" key="6">
    <source>
        <dbReference type="ARBA" id="ARBA00022723"/>
    </source>
</evidence>
<evidence type="ECO:0000256" key="9">
    <source>
        <dbReference type="ARBA" id="ARBA00022989"/>
    </source>
</evidence>
<dbReference type="RefSeq" id="WP_210653790.1">
    <property type="nucleotide sequence ID" value="NZ_JAGKQQ010000001.1"/>
</dbReference>
<keyword evidence="11 12" id="KW-0472">Membrane</keyword>
<comment type="caution">
    <text evidence="14">The sequence shown here is derived from an EMBL/GenBank/DDBJ whole genome shotgun (WGS) entry which is preliminary data.</text>
</comment>
<dbReference type="Proteomes" id="UP000676565">
    <property type="component" value="Unassembled WGS sequence"/>
</dbReference>
<keyword evidence="4 14" id="KW-0645">Protease</keyword>
<dbReference type="Pfam" id="PF02163">
    <property type="entry name" value="Peptidase_M50"/>
    <property type="match status" value="1"/>
</dbReference>
<evidence type="ECO:0000313" key="15">
    <source>
        <dbReference type="Proteomes" id="UP000676565"/>
    </source>
</evidence>
<evidence type="ECO:0000256" key="4">
    <source>
        <dbReference type="ARBA" id="ARBA00022670"/>
    </source>
</evidence>
<evidence type="ECO:0000256" key="5">
    <source>
        <dbReference type="ARBA" id="ARBA00022692"/>
    </source>
</evidence>
<feature type="transmembrane region" description="Helical" evidence="12">
    <location>
        <begin position="68"/>
        <end position="87"/>
    </location>
</feature>
<gene>
    <name evidence="14" type="ORF">J8F10_10570</name>
</gene>
<comment type="subcellular location">
    <subcellularLocation>
        <location evidence="2">Membrane</location>
        <topology evidence="2">Multi-pass membrane protein</topology>
    </subcellularLocation>
</comment>
<keyword evidence="10" id="KW-0482">Metalloprotease</keyword>
<dbReference type="GO" id="GO:0006508">
    <property type="term" value="P:proteolysis"/>
    <property type="evidence" value="ECO:0007669"/>
    <property type="project" value="UniProtKB-KW"/>
</dbReference>
<keyword evidence="5 12" id="KW-0812">Transmembrane</keyword>
<evidence type="ECO:0000256" key="12">
    <source>
        <dbReference type="SAM" id="Phobius"/>
    </source>
</evidence>
<evidence type="ECO:0000313" key="14">
    <source>
        <dbReference type="EMBL" id="MBP3955725.1"/>
    </source>
</evidence>
<accession>A0ABS5BPY3</accession>
<feature type="domain" description="Peptidase M50" evidence="13">
    <location>
        <begin position="135"/>
        <end position="191"/>
    </location>
</feature>
<evidence type="ECO:0000256" key="8">
    <source>
        <dbReference type="ARBA" id="ARBA00022833"/>
    </source>
</evidence>
<evidence type="ECO:0000259" key="13">
    <source>
        <dbReference type="Pfam" id="PF02163"/>
    </source>
</evidence>
<dbReference type="InterPro" id="IPR008915">
    <property type="entry name" value="Peptidase_M50"/>
</dbReference>
<dbReference type="EMBL" id="JAGKQQ010000001">
    <property type="protein sequence ID" value="MBP3955725.1"/>
    <property type="molecule type" value="Genomic_DNA"/>
</dbReference>
<evidence type="ECO:0000256" key="3">
    <source>
        <dbReference type="ARBA" id="ARBA00007931"/>
    </source>
</evidence>
<organism evidence="14 15">
    <name type="scientific">Gemmata palustris</name>
    <dbReference type="NCBI Taxonomy" id="2822762"/>
    <lineage>
        <taxon>Bacteria</taxon>
        <taxon>Pseudomonadati</taxon>
        <taxon>Planctomycetota</taxon>
        <taxon>Planctomycetia</taxon>
        <taxon>Gemmatales</taxon>
        <taxon>Gemmataceae</taxon>
        <taxon>Gemmata</taxon>
    </lineage>
</organism>
<keyword evidence="7" id="KW-0378">Hydrolase</keyword>
<sequence length="258" mass="29203">MLVEPERTAYDLRFRVLRFPVRVHPWFWIGTALMGSRVLDAGPEFFLAWIAVVFVALLVHELGHALAFRWYGSGAHIVLFAFYGLAIPTHEVFGRGRRITISLAGPFAGFLLCGLVYGSNAILGWAGDDAPPLVWYLYRALFLVNLLWGLMNLLPVFPLDGGHVSREVCGWFWGTRGKRVSLRLSFGCALLMVAYSLFCAMDARGAGAGFTTQLPWWFPPGTVFTAILFGYFAYQNYQELGRITWGDTHWDDRLPWER</sequence>
<dbReference type="GO" id="GO:0008233">
    <property type="term" value="F:peptidase activity"/>
    <property type="evidence" value="ECO:0007669"/>
    <property type="project" value="UniProtKB-KW"/>
</dbReference>
<keyword evidence="9 12" id="KW-1133">Transmembrane helix</keyword>
<dbReference type="PANTHER" id="PTHR39188:SF3">
    <property type="entry name" value="STAGE IV SPORULATION PROTEIN FB"/>
    <property type="match status" value="1"/>
</dbReference>
<dbReference type="PANTHER" id="PTHR39188">
    <property type="entry name" value="MEMBRANE-ASSOCIATED ZINC METALLOPROTEASE M50B"/>
    <property type="match status" value="1"/>
</dbReference>
<evidence type="ECO:0000256" key="7">
    <source>
        <dbReference type="ARBA" id="ARBA00022801"/>
    </source>
</evidence>